<evidence type="ECO:0000313" key="3">
    <source>
        <dbReference type="Proteomes" id="UP001256400"/>
    </source>
</evidence>
<dbReference type="InterPro" id="IPR025391">
    <property type="entry name" value="DUF4123"/>
</dbReference>
<accession>A0AB38YYW8</accession>
<feature type="domain" description="DUF4123" evidence="1">
    <location>
        <begin position="10"/>
        <end position="131"/>
    </location>
</feature>
<dbReference type="AlphaFoldDB" id="A0AB38YYW8"/>
<dbReference type="EMBL" id="CP134206">
    <property type="protein sequence ID" value="WND06642.1"/>
    <property type="molecule type" value="Genomic_DNA"/>
</dbReference>
<reference evidence="2" key="1">
    <citation type="submission" date="2023-09" db="EMBL/GenBank/DDBJ databases">
        <title>Acinetobacter soli.</title>
        <authorList>
            <person name="Kim B."/>
            <person name="Kim D."/>
            <person name="Park D."/>
        </authorList>
    </citation>
    <scope>NUCLEOTIDE SEQUENCE</scope>
    <source>
        <strain evidence="2">2023.05</strain>
    </source>
</reference>
<name>A0AB38YYW8_9GAMM</name>
<evidence type="ECO:0000259" key="1">
    <source>
        <dbReference type="Pfam" id="PF13503"/>
    </source>
</evidence>
<sequence length="154" mass="18046">MAQNYKSGQLFLLVDGAQIDYEHVTDVEYTYGSCSYLFKGTYEEEAYQYGPILFDLSELNHDQFENQLMLMQSKDSMIIIKSTLDIKQLKNKLLEKLYIELEDGGIGVLRYYDPRVINRLSLILNNEQKHQLLDGFESIYFVLNQTSYEIKNND</sequence>
<proteinExistence type="predicted"/>
<organism evidence="2 3">
    <name type="scientific">Acinetobacter soli</name>
    <dbReference type="NCBI Taxonomy" id="487316"/>
    <lineage>
        <taxon>Bacteria</taxon>
        <taxon>Pseudomonadati</taxon>
        <taxon>Pseudomonadota</taxon>
        <taxon>Gammaproteobacteria</taxon>
        <taxon>Moraxellales</taxon>
        <taxon>Moraxellaceae</taxon>
        <taxon>Acinetobacter</taxon>
    </lineage>
</organism>
<dbReference type="Proteomes" id="UP001256400">
    <property type="component" value="Chromosome"/>
</dbReference>
<dbReference type="Pfam" id="PF13503">
    <property type="entry name" value="DUF4123"/>
    <property type="match status" value="1"/>
</dbReference>
<dbReference type="RefSeq" id="WP_310864914.1">
    <property type="nucleotide sequence ID" value="NZ_CP134206.1"/>
</dbReference>
<evidence type="ECO:0000313" key="2">
    <source>
        <dbReference type="EMBL" id="WND06642.1"/>
    </source>
</evidence>
<gene>
    <name evidence="2" type="ORF">RHP80_05725</name>
</gene>
<protein>
    <submittedName>
        <fullName evidence="2">DUF4123 domain-containing protein</fullName>
    </submittedName>
</protein>